<keyword evidence="1" id="KW-0812">Transmembrane</keyword>
<dbReference type="InterPro" id="IPR001466">
    <property type="entry name" value="Beta-lactam-related"/>
</dbReference>
<evidence type="ECO:0000256" key="1">
    <source>
        <dbReference type="SAM" id="Phobius"/>
    </source>
</evidence>
<dbReference type="GO" id="GO:0016787">
    <property type="term" value="F:hydrolase activity"/>
    <property type="evidence" value="ECO:0007669"/>
    <property type="project" value="UniProtKB-KW"/>
</dbReference>
<name>A0ABT7Y8V2_9BACT</name>
<comment type="caution">
    <text evidence="3">The sequence shown here is derived from an EMBL/GenBank/DDBJ whole genome shotgun (WGS) entry which is preliminary data.</text>
</comment>
<keyword evidence="1" id="KW-1133">Transmembrane helix</keyword>
<keyword evidence="1" id="KW-0472">Membrane</keyword>
<feature type="domain" description="Beta-lactamase-related" evidence="2">
    <location>
        <begin position="44"/>
        <end position="280"/>
    </location>
</feature>
<reference evidence="3" key="1">
    <citation type="submission" date="2023-06" db="EMBL/GenBank/DDBJ databases">
        <title>Robiginitalea aurantiacus sp. nov. and Algoriphagus sediminis sp. nov., isolated from coastal sediment.</title>
        <authorList>
            <person name="Zhou Z.Y."/>
            <person name="An J."/>
            <person name="Jia Y.W."/>
            <person name="Du Z.J."/>
        </authorList>
    </citation>
    <scope>NUCLEOTIDE SEQUENCE</scope>
    <source>
        <strain evidence="3">C2-7</strain>
    </source>
</reference>
<dbReference type="SUPFAM" id="SSF56601">
    <property type="entry name" value="beta-lactamase/transpeptidase-like"/>
    <property type="match status" value="1"/>
</dbReference>
<dbReference type="PANTHER" id="PTHR46825:SF7">
    <property type="entry name" value="D-ALANYL-D-ALANINE CARBOXYPEPTIDASE"/>
    <property type="match status" value="1"/>
</dbReference>
<gene>
    <name evidence="3" type="ORF">QVH07_02215</name>
</gene>
<proteinExistence type="predicted"/>
<evidence type="ECO:0000259" key="2">
    <source>
        <dbReference type="Pfam" id="PF00144"/>
    </source>
</evidence>
<keyword evidence="3" id="KW-0378">Hydrolase</keyword>
<keyword evidence="4" id="KW-1185">Reference proteome</keyword>
<dbReference type="Gene3D" id="3.40.710.10">
    <property type="entry name" value="DD-peptidase/beta-lactamase superfamily"/>
    <property type="match status" value="1"/>
</dbReference>
<dbReference type="Pfam" id="PF00144">
    <property type="entry name" value="Beta-lactamase"/>
    <property type="match status" value="1"/>
</dbReference>
<organism evidence="3 4">
    <name type="scientific">Algoriphagus sediminis</name>
    <dbReference type="NCBI Taxonomy" id="3057113"/>
    <lineage>
        <taxon>Bacteria</taxon>
        <taxon>Pseudomonadati</taxon>
        <taxon>Bacteroidota</taxon>
        <taxon>Cytophagia</taxon>
        <taxon>Cytophagales</taxon>
        <taxon>Cyclobacteriaceae</taxon>
        <taxon>Algoriphagus</taxon>
    </lineage>
</organism>
<dbReference type="RefSeq" id="WP_289998496.1">
    <property type="nucleotide sequence ID" value="NZ_JAUEPH010000001.1"/>
</dbReference>
<evidence type="ECO:0000313" key="4">
    <source>
        <dbReference type="Proteomes" id="UP001171916"/>
    </source>
</evidence>
<dbReference type="EC" id="3.1.1.103" evidence="3"/>
<evidence type="ECO:0000313" key="3">
    <source>
        <dbReference type="EMBL" id="MDN3202941.1"/>
    </source>
</evidence>
<dbReference type="Proteomes" id="UP001171916">
    <property type="component" value="Unassembled WGS sequence"/>
</dbReference>
<dbReference type="EMBL" id="JAUEPH010000001">
    <property type="protein sequence ID" value="MDN3202941.1"/>
    <property type="molecule type" value="Genomic_DNA"/>
</dbReference>
<protein>
    <submittedName>
        <fullName evidence="3">Serine hydrolase domain-containing protein</fullName>
        <ecNumber evidence="3">3.1.1.103</ecNumber>
    </submittedName>
</protein>
<sequence>MSKKTTTLIIRILLFGGTAVSLYFVPWIILNAWILPLPNTVQEQLEEALDYGFEGVIVYVDEGGKKSEFYAAGWHDRDKKNPAYPEALFKIASVNKLFVAVSITKLASEGRISLDGTLDEYFPEFGGRIDNSDIITIRSMVQHRSGIPNFTDEPGFWADPPDTKEGVLELVFDKPANFEPGADYEYSNTNYFLLYELIEKASGISQYEYMKRVIFDPLGLKNTYVSLDQIDMNELMSGYYEGIPEDMKYENYGSMISSAEDLGIFLRALNDGSVFGPGERDIYASIYEFNHTGLIPGYQTIAEYHEDMDTVVIQFTNTTDFNGYNWNLSEVIYNRIIKILRKQRSS</sequence>
<dbReference type="InterPro" id="IPR050491">
    <property type="entry name" value="AmpC-like"/>
</dbReference>
<feature type="transmembrane region" description="Helical" evidence="1">
    <location>
        <begin position="12"/>
        <end position="35"/>
    </location>
</feature>
<dbReference type="InterPro" id="IPR012338">
    <property type="entry name" value="Beta-lactam/transpept-like"/>
</dbReference>
<dbReference type="PANTHER" id="PTHR46825">
    <property type="entry name" value="D-ALANYL-D-ALANINE-CARBOXYPEPTIDASE/ENDOPEPTIDASE AMPH"/>
    <property type="match status" value="1"/>
</dbReference>
<accession>A0ABT7Y8V2</accession>